<dbReference type="CDD" id="cd06782">
    <property type="entry name" value="cpPDZ_CPP-like"/>
    <property type="match status" value="1"/>
</dbReference>
<evidence type="ECO:0000256" key="3">
    <source>
        <dbReference type="ARBA" id="ARBA00022801"/>
    </source>
</evidence>
<evidence type="ECO:0000256" key="6">
    <source>
        <dbReference type="SAM" id="MobiDB-lite"/>
    </source>
</evidence>
<organism evidence="8 9">
    <name type="scientific">Pseudohaliea rubra DSM 19751</name>
    <dbReference type="NCBI Taxonomy" id="1265313"/>
    <lineage>
        <taxon>Bacteria</taxon>
        <taxon>Pseudomonadati</taxon>
        <taxon>Pseudomonadota</taxon>
        <taxon>Gammaproteobacteria</taxon>
        <taxon>Cellvibrionales</taxon>
        <taxon>Halieaceae</taxon>
        <taxon>Pseudohaliea</taxon>
    </lineage>
</organism>
<dbReference type="PANTHER" id="PTHR32060:SF30">
    <property type="entry name" value="CARBOXY-TERMINAL PROCESSING PROTEASE CTPA"/>
    <property type="match status" value="1"/>
</dbReference>
<dbReference type="Gene3D" id="3.90.226.10">
    <property type="entry name" value="2-enoyl-CoA Hydratase, Chain A, domain 1"/>
    <property type="match status" value="1"/>
</dbReference>
<comment type="caution">
    <text evidence="8">The sequence shown here is derived from an EMBL/GenBank/DDBJ whole genome shotgun (WGS) entry which is preliminary data.</text>
</comment>
<name>A0A095XW24_9GAMM</name>
<protein>
    <submittedName>
        <fullName evidence="8">Carboxyl-terminal protease</fullName>
        <ecNumber evidence="8">3.4.21.102</ecNumber>
    </submittedName>
</protein>
<dbReference type="STRING" id="1265313.HRUBRA_01518"/>
<dbReference type="Pfam" id="PF17820">
    <property type="entry name" value="PDZ_6"/>
    <property type="match status" value="1"/>
</dbReference>
<keyword evidence="4 5" id="KW-0720">Serine protease</keyword>
<gene>
    <name evidence="8" type="ORF">HRUBRA_01518</name>
</gene>
<evidence type="ECO:0000256" key="1">
    <source>
        <dbReference type="ARBA" id="ARBA00009179"/>
    </source>
</evidence>
<dbReference type="EMBL" id="AUVB01000043">
    <property type="protein sequence ID" value="KGE03901.1"/>
    <property type="molecule type" value="Genomic_DNA"/>
</dbReference>
<dbReference type="InterPro" id="IPR055210">
    <property type="entry name" value="CtpA/B_N"/>
</dbReference>
<keyword evidence="2 5" id="KW-0645">Protease</keyword>
<dbReference type="Pfam" id="PF03572">
    <property type="entry name" value="Peptidase_S41"/>
    <property type="match status" value="1"/>
</dbReference>
<dbReference type="InterPro" id="IPR004447">
    <property type="entry name" value="Peptidase_S41A"/>
</dbReference>
<comment type="similarity">
    <text evidence="1 5">Belongs to the peptidase S41A family.</text>
</comment>
<dbReference type="GO" id="GO:0006508">
    <property type="term" value="P:proteolysis"/>
    <property type="evidence" value="ECO:0007669"/>
    <property type="project" value="UniProtKB-KW"/>
</dbReference>
<dbReference type="FunFam" id="2.30.42.10:FF:000063">
    <property type="entry name" value="Peptidase, S41 family"/>
    <property type="match status" value="1"/>
</dbReference>
<dbReference type="PANTHER" id="PTHR32060">
    <property type="entry name" value="TAIL-SPECIFIC PROTEASE"/>
    <property type="match status" value="1"/>
</dbReference>
<dbReference type="FunFam" id="3.90.226.10:FF:000029">
    <property type="entry name" value="Peptidase, S41 family"/>
    <property type="match status" value="1"/>
</dbReference>
<dbReference type="InterPro" id="IPR036034">
    <property type="entry name" value="PDZ_sf"/>
</dbReference>
<evidence type="ECO:0000256" key="4">
    <source>
        <dbReference type="ARBA" id="ARBA00022825"/>
    </source>
</evidence>
<dbReference type="OrthoDB" id="9812068at2"/>
<accession>A0A095XW24</accession>
<feature type="domain" description="PDZ" evidence="7">
    <location>
        <begin position="90"/>
        <end position="158"/>
    </location>
</feature>
<dbReference type="RefSeq" id="WP_084592621.1">
    <property type="nucleotide sequence ID" value="NZ_KN234779.1"/>
</dbReference>
<proteinExistence type="inferred from homology"/>
<dbReference type="AlphaFoldDB" id="A0A095XW24"/>
<dbReference type="eggNOG" id="COG0793">
    <property type="taxonomic scope" value="Bacteria"/>
</dbReference>
<dbReference type="CDD" id="cd07560">
    <property type="entry name" value="Peptidase_S41_CPP"/>
    <property type="match status" value="1"/>
</dbReference>
<dbReference type="PATRIC" id="fig|1265313.6.peg.1501"/>
<feature type="compositionally biased region" description="Basic and acidic residues" evidence="6">
    <location>
        <begin position="393"/>
        <end position="404"/>
    </location>
</feature>
<dbReference type="InterPro" id="IPR005151">
    <property type="entry name" value="Tail-specific_protease"/>
</dbReference>
<dbReference type="Pfam" id="PF22694">
    <property type="entry name" value="CtpB_N-like"/>
    <property type="match status" value="1"/>
</dbReference>
<reference evidence="8 9" key="1">
    <citation type="journal article" date="2014" name="Genome Announc.">
        <title>Genome Sequence of Gammaproteobacterial Pseudohaliea rubra Type Strain DSM 19751, Isolated from Coastal Seawater of the Mediterranean Sea.</title>
        <authorList>
            <person name="Spring S."/>
            <person name="Fiebig A."/>
            <person name="Riedel T."/>
            <person name="Goker M."/>
            <person name="Klenk H.P."/>
        </authorList>
    </citation>
    <scope>NUCLEOTIDE SEQUENCE [LARGE SCALE GENOMIC DNA]</scope>
    <source>
        <strain evidence="8 9">DSM 19751</strain>
    </source>
</reference>
<dbReference type="SMART" id="SM00245">
    <property type="entry name" value="TSPc"/>
    <property type="match status" value="1"/>
</dbReference>
<dbReference type="SUPFAM" id="SSF52096">
    <property type="entry name" value="ClpP/crotonase"/>
    <property type="match status" value="1"/>
</dbReference>
<evidence type="ECO:0000313" key="8">
    <source>
        <dbReference type="EMBL" id="KGE03901.1"/>
    </source>
</evidence>
<keyword evidence="3 5" id="KW-0378">Hydrolase</keyword>
<evidence type="ECO:0000256" key="2">
    <source>
        <dbReference type="ARBA" id="ARBA00022670"/>
    </source>
</evidence>
<dbReference type="Proteomes" id="UP000029640">
    <property type="component" value="Unassembled WGS sequence"/>
</dbReference>
<dbReference type="HOGENOM" id="CLU_017295_1_1_6"/>
<dbReference type="PROSITE" id="PS50106">
    <property type="entry name" value="PDZ"/>
    <property type="match status" value="1"/>
</dbReference>
<keyword evidence="9" id="KW-1185">Reference proteome</keyword>
<dbReference type="InterPro" id="IPR029045">
    <property type="entry name" value="ClpP/crotonase-like_dom_sf"/>
</dbReference>
<dbReference type="SUPFAM" id="SSF50156">
    <property type="entry name" value="PDZ domain-like"/>
    <property type="match status" value="1"/>
</dbReference>
<evidence type="ECO:0000256" key="5">
    <source>
        <dbReference type="RuleBase" id="RU004404"/>
    </source>
</evidence>
<dbReference type="Gene3D" id="2.30.42.10">
    <property type="match status" value="1"/>
</dbReference>
<dbReference type="Gene3D" id="3.30.750.44">
    <property type="match status" value="1"/>
</dbReference>
<dbReference type="GO" id="GO:0004252">
    <property type="term" value="F:serine-type endopeptidase activity"/>
    <property type="evidence" value="ECO:0007669"/>
    <property type="project" value="UniProtKB-EC"/>
</dbReference>
<dbReference type="EC" id="3.4.21.102" evidence="8"/>
<sequence>MPLELRHLLRRHGRAGALATALLAGTAQGALETEEGRLPFDELRTFADVFNQIRQGYVEEIDDSTLLEYAIEGMLMGLDPHSVYLTRDAFENLQTTTSGEFSGLGLEVGMDNGLIRVIAPIDGSPAAEAGMQPGDMILKLDNQPVKGMSLGDAVAKMRGPKGSEIELTIGRSGQGRPFTVTLVRDVIKVASVRERWLEPGFGYIRISQFQKSTGDDVGAALERLQGEDTLKGLVLDLRNNPGGVLGASVDVAGLFLPGGQVVYTEGRLPNAARGYDATPEDASEGIPLVVLINGGSASASEIVAGALQDHSRAIIMGTASFGKGSVQTVLPISEDRAVKLTTALYFTPSGRSIQAEGIAPDIRVERARLEALSEEGRISEADLVGHLGNGNGDGKEEGDSEGSRTDASALLGTDNQLYEALTLLKGVSIFGLRGASAARVAAKEPAAE</sequence>
<dbReference type="NCBIfam" id="TIGR00225">
    <property type="entry name" value="prc"/>
    <property type="match status" value="1"/>
</dbReference>
<dbReference type="GO" id="GO:0030288">
    <property type="term" value="C:outer membrane-bounded periplasmic space"/>
    <property type="evidence" value="ECO:0007669"/>
    <property type="project" value="TreeGrafter"/>
</dbReference>
<evidence type="ECO:0000259" key="7">
    <source>
        <dbReference type="PROSITE" id="PS50106"/>
    </source>
</evidence>
<evidence type="ECO:0000313" key="9">
    <source>
        <dbReference type="Proteomes" id="UP000029640"/>
    </source>
</evidence>
<feature type="region of interest" description="Disordered" evidence="6">
    <location>
        <begin position="382"/>
        <end position="407"/>
    </location>
</feature>
<dbReference type="InterPro" id="IPR001478">
    <property type="entry name" value="PDZ"/>
</dbReference>
<dbReference type="SMART" id="SM00228">
    <property type="entry name" value="PDZ"/>
    <property type="match status" value="1"/>
</dbReference>
<dbReference type="GO" id="GO:0007165">
    <property type="term" value="P:signal transduction"/>
    <property type="evidence" value="ECO:0007669"/>
    <property type="project" value="TreeGrafter"/>
</dbReference>
<dbReference type="InterPro" id="IPR041489">
    <property type="entry name" value="PDZ_6"/>
</dbReference>